<evidence type="ECO:0000313" key="1">
    <source>
        <dbReference type="EMBL" id="KAF0382168.1"/>
    </source>
</evidence>
<keyword evidence="2" id="KW-1185">Reference proteome</keyword>
<evidence type="ECO:0000313" key="2">
    <source>
        <dbReference type="Proteomes" id="UP000439903"/>
    </source>
</evidence>
<gene>
    <name evidence="1" type="ORF">F8M41_011972</name>
</gene>
<proteinExistence type="predicted"/>
<comment type="caution">
    <text evidence="1">The sequence shown here is derived from an EMBL/GenBank/DDBJ whole genome shotgun (WGS) entry which is preliminary data.</text>
</comment>
<organism evidence="1 2">
    <name type="scientific">Gigaspora margarita</name>
    <dbReference type="NCBI Taxonomy" id="4874"/>
    <lineage>
        <taxon>Eukaryota</taxon>
        <taxon>Fungi</taxon>
        <taxon>Fungi incertae sedis</taxon>
        <taxon>Mucoromycota</taxon>
        <taxon>Glomeromycotina</taxon>
        <taxon>Glomeromycetes</taxon>
        <taxon>Diversisporales</taxon>
        <taxon>Gigasporaceae</taxon>
        <taxon>Gigaspora</taxon>
    </lineage>
</organism>
<keyword evidence="1" id="KW-0723">Serine/threonine-protein kinase</keyword>
<dbReference type="Proteomes" id="UP000439903">
    <property type="component" value="Unassembled WGS sequence"/>
</dbReference>
<dbReference type="EMBL" id="WTPW01002437">
    <property type="protein sequence ID" value="KAF0382168.1"/>
    <property type="molecule type" value="Genomic_DNA"/>
</dbReference>
<reference evidence="1 2" key="1">
    <citation type="journal article" date="2019" name="Environ. Microbiol.">
        <title>At the nexus of three kingdoms: the genome of the mycorrhizal fungus Gigaspora margarita provides insights into plant, endobacterial and fungal interactions.</title>
        <authorList>
            <person name="Venice F."/>
            <person name="Ghignone S."/>
            <person name="Salvioli di Fossalunga A."/>
            <person name="Amselem J."/>
            <person name="Novero M."/>
            <person name="Xianan X."/>
            <person name="Sedzielewska Toro K."/>
            <person name="Morin E."/>
            <person name="Lipzen A."/>
            <person name="Grigoriev I.V."/>
            <person name="Henrissat B."/>
            <person name="Martin F.M."/>
            <person name="Bonfante P."/>
        </authorList>
    </citation>
    <scope>NUCLEOTIDE SEQUENCE [LARGE SCALE GENOMIC DNA]</scope>
    <source>
        <strain evidence="1 2">BEG34</strain>
    </source>
</reference>
<accession>A0A8H4A273</accession>
<sequence length="244" mass="28506">MPFINEMKQLEKRIMMNVQGYQCLIIASLSNVTANLPQGNDLAGVKRHSAIRGCHDQFKEISVALPITKRKELTTKYGLHLQPPILDRLKRERHLQCPHDVYHLMAGKVLRFIKITIDALSSEGKLEFIKFWKSFEYPRTWQKLPNPISHIDSFMISDCLYLAMMITFVLSRFLKPSSFRNPELTLFQKQTDISRSDLAIKLWLKCWVLTAKSMTISFKQSFTEDDYIKLHECLNNERKILSQI</sequence>
<name>A0A8H4A273_GIGMA</name>
<dbReference type="GO" id="GO:0004674">
    <property type="term" value="F:protein serine/threonine kinase activity"/>
    <property type="evidence" value="ECO:0007669"/>
    <property type="project" value="UniProtKB-KW"/>
</dbReference>
<keyword evidence="1" id="KW-0418">Kinase</keyword>
<dbReference type="AlphaFoldDB" id="A0A8H4A273"/>
<keyword evidence="1" id="KW-0808">Transferase</keyword>
<dbReference type="OrthoDB" id="2422206at2759"/>
<protein>
    <submittedName>
        <fullName evidence="1">Serine/threonine protein kinase</fullName>
    </submittedName>
</protein>